<organism evidence="1 2">
    <name type="scientific">Algoriphagus antarcticus</name>
    <dbReference type="NCBI Taxonomy" id="238540"/>
    <lineage>
        <taxon>Bacteria</taxon>
        <taxon>Pseudomonadati</taxon>
        <taxon>Bacteroidota</taxon>
        <taxon>Cytophagia</taxon>
        <taxon>Cytophagales</taxon>
        <taxon>Cyclobacteriaceae</taxon>
        <taxon>Algoriphagus</taxon>
    </lineage>
</organism>
<evidence type="ECO:0000313" key="1">
    <source>
        <dbReference type="EMBL" id="REG81421.1"/>
    </source>
</evidence>
<protein>
    <submittedName>
        <fullName evidence="1">Uncharacterized protein</fullName>
    </submittedName>
</protein>
<proteinExistence type="predicted"/>
<sequence length="30" mass="3745">MVLIFLFDQARDLKELTKEEFERFVYHLLT</sequence>
<accession>A0A3E0DFF3</accession>
<name>A0A3E0DFF3_9BACT</name>
<dbReference type="EMBL" id="QUNF01000027">
    <property type="protein sequence ID" value="REG81421.1"/>
    <property type="molecule type" value="Genomic_DNA"/>
</dbReference>
<dbReference type="Proteomes" id="UP000256405">
    <property type="component" value="Unassembled WGS sequence"/>
</dbReference>
<gene>
    <name evidence="1" type="ORF">C8N25_12769</name>
</gene>
<evidence type="ECO:0000313" key="2">
    <source>
        <dbReference type="Proteomes" id="UP000256405"/>
    </source>
</evidence>
<dbReference type="AlphaFoldDB" id="A0A3E0DFF3"/>
<comment type="caution">
    <text evidence="1">The sequence shown here is derived from an EMBL/GenBank/DDBJ whole genome shotgun (WGS) entry which is preliminary data.</text>
</comment>
<keyword evidence="2" id="KW-1185">Reference proteome</keyword>
<reference evidence="1 2" key="1">
    <citation type="submission" date="2018-08" db="EMBL/GenBank/DDBJ databases">
        <title>Genomic Encyclopedia of Archaeal and Bacterial Type Strains, Phase II (KMG-II): from individual species to whole genera.</title>
        <authorList>
            <person name="Goeker M."/>
        </authorList>
    </citation>
    <scope>NUCLEOTIDE SEQUENCE [LARGE SCALE GENOMIC DNA]</scope>
    <source>
        <strain evidence="1 2">DSM 15986</strain>
    </source>
</reference>